<reference evidence="1" key="1">
    <citation type="journal article" date="2015" name="Genome Biol. Evol.">
        <title>Organellar Genomes of White Spruce (Picea glauca): Assembly and Annotation.</title>
        <authorList>
            <person name="Jackman S.D."/>
            <person name="Warren R.L."/>
            <person name="Gibb E.A."/>
            <person name="Vandervalk B.P."/>
            <person name="Mohamadi H."/>
            <person name="Chu J."/>
            <person name="Raymond A."/>
            <person name="Pleasance S."/>
            <person name="Coope R."/>
            <person name="Wildung M.R."/>
            <person name="Ritland C.E."/>
            <person name="Bousquet J."/>
            <person name="Jones S.J."/>
            <person name="Bohlmann J."/>
            <person name="Birol I."/>
        </authorList>
    </citation>
    <scope>NUCLEOTIDE SEQUENCE [LARGE SCALE GENOMIC DNA]</scope>
    <source>
        <tissue evidence="1">Flushing bud</tissue>
    </source>
</reference>
<keyword evidence="1" id="KW-0496">Mitochondrion</keyword>
<gene>
    <name evidence="1" type="ORF">ABT39_MTgene901</name>
</gene>
<accession>A0A101M4W3</accession>
<name>A0A101M4W3_PICGL</name>
<geneLocation type="mitochondrion" evidence="1"/>
<proteinExistence type="predicted"/>
<organism evidence="1">
    <name type="scientific">Picea glauca</name>
    <name type="common">White spruce</name>
    <name type="synonym">Pinus glauca</name>
    <dbReference type="NCBI Taxonomy" id="3330"/>
    <lineage>
        <taxon>Eukaryota</taxon>
        <taxon>Viridiplantae</taxon>
        <taxon>Streptophyta</taxon>
        <taxon>Embryophyta</taxon>
        <taxon>Tracheophyta</taxon>
        <taxon>Spermatophyta</taxon>
        <taxon>Pinopsida</taxon>
        <taxon>Pinidae</taxon>
        <taxon>Conifers I</taxon>
        <taxon>Pinales</taxon>
        <taxon>Pinaceae</taxon>
        <taxon>Picea</taxon>
    </lineage>
</organism>
<comment type="caution">
    <text evidence="1">The sequence shown here is derived from an EMBL/GenBank/DDBJ whole genome shotgun (WGS) entry which is preliminary data.</text>
</comment>
<evidence type="ECO:0000313" key="1">
    <source>
        <dbReference type="EMBL" id="KUM51055.1"/>
    </source>
</evidence>
<sequence>MEWTRRWNPVRSFISLPGQGESLGWVLWLLIPFLSVGTKSINEERELSRGRRKEVRVYLSTIGKRSIDSPSCIMKTPLPLVYFLGFVKGKGSSRLGVYGRRESLAYIII</sequence>
<dbReference type="EMBL" id="LKAM01000001">
    <property type="protein sequence ID" value="KUM51055.1"/>
    <property type="molecule type" value="Genomic_DNA"/>
</dbReference>
<protein>
    <submittedName>
        <fullName evidence="1">Uncharacterized protein</fullName>
    </submittedName>
</protein>
<dbReference type="AlphaFoldDB" id="A0A101M4W3"/>